<dbReference type="AlphaFoldDB" id="A0A1I4D0T1"/>
<protein>
    <submittedName>
        <fullName evidence="1">Uncharacterized protein</fullName>
    </submittedName>
</protein>
<dbReference type="EMBL" id="FORP01000039">
    <property type="protein sequence ID" value="SFK86470.1"/>
    <property type="molecule type" value="Genomic_DNA"/>
</dbReference>
<gene>
    <name evidence="1" type="ORF">SAMN05421835_13929</name>
</gene>
<sequence>MLVVFSPSPRGALTLLHRDDGVTLEMRSYDRKSRVPHDLAHAVTERELGWRTGVFGCLAAGALFSSVRVLDGRQRYDARERGRRLIAGHARDIGVAELLAWVVHEAVEHGTGNPFLAARDAWGTLREDPFPYDETDLQRATSTLRRLGDAWLNLPPGDGLRFSWPRRLTAPAVPPARPRPRRVPRRVR</sequence>
<keyword evidence="2" id="KW-1185">Reference proteome</keyword>
<accession>A0A1I4D0T1</accession>
<organism evidence="1 2">
    <name type="scientific">Amycolatopsis sacchari</name>
    <dbReference type="NCBI Taxonomy" id="115433"/>
    <lineage>
        <taxon>Bacteria</taxon>
        <taxon>Bacillati</taxon>
        <taxon>Actinomycetota</taxon>
        <taxon>Actinomycetes</taxon>
        <taxon>Pseudonocardiales</taxon>
        <taxon>Pseudonocardiaceae</taxon>
        <taxon>Amycolatopsis</taxon>
    </lineage>
</organism>
<reference evidence="1 2" key="1">
    <citation type="submission" date="2016-10" db="EMBL/GenBank/DDBJ databases">
        <authorList>
            <person name="de Groot N.N."/>
        </authorList>
    </citation>
    <scope>NUCLEOTIDE SEQUENCE [LARGE SCALE GENOMIC DNA]</scope>
    <source>
        <strain evidence="1 2">DSM 44468</strain>
    </source>
</reference>
<name>A0A1I4D0T1_9PSEU</name>
<proteinExistence type="predicted"/>
<dbReference type="Proteomes" id="UP000199025">
    <property type="component" value="Unassembled WGS sequence"/>
</dbReference>
<evidence type="ECO:0000313" key="2">
    <source>
        <dbReference type="Proteomes" id="UP000199025"/>
    </source>
</evidence>
<evidence type="ECO:0000313" key="1">
    <source>
        <dbReference type="EMBL" id="SFK86470.1"/>
    </source>
</evidence>